<protein>
    <submittedName>
        <fullName evidence="1">Uncharacterized protein</fullName>
    </submittedName>
</protein>
<evidence type="ECO:0000313" key="2">
    <source>
        <dbReference type="Proteomes" id="UP001196413"/>
    </source>
</evidence>
<organism evidence="1 2">
    <name type="scientific">Parelaphostrongylus tenuis</name>
    <name type="common">Meningeal worm</name>
    <dbReference type="NCBI Taxonomy" id="148309"/>
    <lineage>
        <taxon>Eukaryota</taxon>
        <taxon>Metazoa</taxon>
        <taxon>Ecdysozoa</taxon>
        <taxon>Nematoda</taxon>
        <taxon>Chromadorea</taxon>
        <taxon>Rhabditida</taxon>
        <taxon>Rhabditina</taxon>
        <taxon>Rhabditomorpha</taxon>
        <taxon>Strongyloidea</taxon>
        <taxon>Metastrongylidae</taxon>
        <taxon>Parelaphostrongylus</taxon>
    </lineage>
</organism>
<dbReference type="AlphaFoldDB" id="A0AAD5QVK6"/>
<keyword evidence="2" id="KW-1185">Reference proteome</keyword>
<comment type="caution">
    <text evidence="1">The sequence shown here is derived from an EMBL/GenBank/DDBJ whole genome shotgun (WGS) entry which is preliminary data.</text>
</comment>
<proteinExistence type="predicted"/>
<sequence length="64" mass="7160">MEIKLEVHCSLNYVAITSKSKDSMKTGGSEESKTAETQVIPLQLERVTPTSSTFCFKRTVLEHN</sequence>
<reference evidence="1" key="1">
    <citation type="submission" date="2021-06" db="EMBL/GenBank/DDBJ databases">
        <title>Parelaphostrongylus tenuis whole genome reference sequence.</title>
        <authorList>
            <person name="Garwood T.J."/>
            <person name="Larsen P.A."/>
            <person name="Fountain-Jones N.M."/>
            <person name="Garbe J.R."/>
            <person name="Macchietto M.G."/>
            <person name="Kania S.A."/>
            <person name="Gerhold R.W."/>
            <person name="Richards J.E."/>
            <person name="Wolf T.M."/>
        </authorList>
    </citation>
    <scope>NUCLEOTIDE SEQUENCE</scope>
    <source>
        <strain evidence="1">MNPRO001-30</strain>
        <tissue evidence="1">Meninges</tissue>
    </source>
</reference>
<name>A0AAD5QVK6_PARTN</name>
<gene>
    <name evidence="1" type="ORF">KIN20_020502</name>
</gene>
<evidence type="ECO:0000313" key="1">
    <source>
        <dbReference type="EMBL" id="KAJ1361286.1"/>
    </source>
</evidence>
<accession>A0AAD5QVK6</accession>
<dbReference type="EMBL" id="JAHQIW010004156">
    <property type="protein sequence ID" value="KAJ1361286.1"/>
    <property type="molecule type" value="Genomic_DNA"/>
</dbReference>
<dbReference type="Proteomes" id="UP001196413">
    <property type="component" value="Unassembled WGS sequence"/>
</dbReference>